<dbReference type="Pfam" id="PF00865">
    <property type="entry name" value="Osteopontin"/>
    <property type="match status" value="1"/>
</dbReference>
<dbReference type="RefSeq" id="NP_001238759.1">
    <property type="nucleotide sequence ID" value="NM_001251830.2"/>
</dbReference>
<gene>
    <name evidence="2" type="primary">SPP1</name>
</gene>
<accession>B7Z351</accession>
<dbReference type="DNASU" id="6696"/>
<dbReference type="PANTHER" id="PTHR10607:SF1">
    <property type="entry name" value="OSTEOPONTIN"/>
    <property type="match status" value="1"/>
</dbReference>
<reference evidence="2" key="2">
    <citation type="submission" date="2015-04" db="EMBL/GenBank/DDBJ databases">
        <title>Identification of new alternative polyadenylation variant of SPP1 gene in U87-MG cell line.</title>
        <authorList>
            <person name="Mehravar M."/>
            <person name="Poursani E.M."/>
        </authorList>
    </citation>
    <scope>NUCLEOTIDE SEQUENCE</scope>
</reference>
<dbReference type="AlphaFoldDB" id="B7Z351"/>
<feature type="compositionally biased region" description="Acidic residues" evidence="1">
    <location>
        <begin position="117"/>
        <end position="128"/>
    </location>
</feature>
<dbReference type="SMART" id="SM00017">
    <property type="entry name" value="OSTEO"/>
    <property type="match status" value="1"/>
</dbReference>
<feature type="compositionally biased region" description="Basic and acidic residues" evidence="1">
    <location>
        <begin position="262"/>
        <end position="273"/>
    </location>
</feature>
<dbReference type="EMBL" id="KR062183">
    <property type="protein sequence ID" value="ALE30613.1"/>
    <property type="molecule type" value="mRNA"/>
</dbReference>
<organism evidence="3">
    <name type="scientific">Homo sapiens</name>
    <name type="common">Human</name>
    <dbReference type="NCBI Taxonomy" id="9606"/>
    <lineage>
        <taxon>Eukaryota</taxon>
        <taxon>Metazoa</taxon>
        <taxon>Chordata</taxon>
        <taxon>Craniata</taxon>
        <taxon>Vertebrata</taxon>
        <taxon>Euteleostomi</taxon>
        <taxon>Mammalia</taxon>
        <taxon>Eutheria</taxon>
        <taxon>Euarchontoglires</taxon>
        <taxon>Primates</taxon>
        <taxon>Haplorrhini</taxon>
        <taxon>Catarrhini</taxon>
        <taxon>Hominidae</taxon>
        <taxon>Homo</taxon>
    </lineage>
</organism>
<evidence type="ECO:0000313" key="3">
    <source>
        <dbReference type="EMBL" id="BAH12087.1"/>
    </source>
</evidence>
<dbReference type="EMBL" id="AK295491">
    <property type="protein sequence ID" value="BAH12087.1"/>
    <property type="molecule type" value="mRNA"/>
</dbReference>
<dbReference type="GO" id="GO:0001503">
    <property type="term" value="P:ossification"/>
    <property type="evidence" value="ECO:0007669"/>
    <property type="project" value="InterPro"/>
</dbReference>
<dbReference type="CTD" id="6696"/>
<feature type="compositionally biased region" description="Basic and acidic residues" evidence="1">
    <location>
        <begin position="129"/>
        <end position="140"/>
    </location>
</feature>
<feature type="compositionally biased region" description="Basic and acidic residues" evidence="1">
    <location>
        <begin position="281"/>
        <end position="303"/>
    </location>
</feature>
<feature type="compositionally biased region" description="Acidic residues" evidence="1">
    <location>
        <begin position="99"/>
        <end position="109"/>
    </location>
</feature>
<dbReference type="ChiTaRS" id="SPP1">
    <property type="organism name" value="human"/>
</dbReference>
<evidence type="ECO:0000313" key="2">
    <source>
        <dbReference type="EMBL" id="ALE30613.1"/>
    </source>
</evidence>
<dbReference type="GO" id="GO:0007155">
    <property type="term" value="P:cell adhesion"/>
    <property type="evidence" value="ECO:0007669"/>
    <property type="project" value="InterPro"/>
</dbReference>
<dbReference type="PANTHER" id="PTHR10607">
    <property type="entry name" value="OSTEOPONTIN"/>
    <property type="match status" value="1"/>
</dbReference>
<dbReference type="DisGeNET" id="6696"/>
<dbReference type="InterPro" id="IPR002038">
    <property type="entry name" value="Osteopontin"/>
</dbReference>
<reference evidence="3" key="1">
    <citation type="submission" date="2007-10" db="EMBL/GenBank/DDBJ databases">
        <title>NEDO human cDNA sequencing project focused on splicing variants.</title>
        <authorList>
            <person name="Wakamatsu A."/>
            <person name="Yamamoto J."/>
            <person name="Kimura K."/>
            <person name="Ishii S."/>
            <person name="Watanabe K."/>
            <person name="Sugiyama A."/>
            <person name="Murakawa K."/>
            <person name="Kaida T."/>
            <person name="Tsuchiya K."/>
            <person name="Fukuzumi Y."/>
            <person name="Kumagai A."/>
            <person name="Oishi Y."/>
            <person name="Yamamoto S."/>
            <person name="Ono Y."/>
            <person name="Komori Y."/>
            <person name="Yamazaki M."/>
            <person name="Kisu Y."/>
            <person name="Nishikawa T."/>
            <person name="Sugano S."/>
            <person name="Nomura N."/>
            <person name="Isogai T."/>
        </authorList>
    </citation>
    <scope>NUCLEOTIDE SEQUENCE</scope>
    <source>
        <tissue evidence="3">Hippocampus</tissue>
    </source>
</reference>
<dbReference type="BioGRID-ORCS" id="6696">
    <property type="hits" value="13 hits in 1150 CRISPR screens"/>
</dbReference>
<dbReference type="PRINTS" id="PR00216">
    <property type="entry name" value="OSTEOPONTIN"/>
</dbReference>
<proteinExistence type="evidence at transcript level"/>
<dbReference type="GeneID" id="6696"/>
<sequence>MGIVPRSLDKKAHRVQFQLNRIKAKIELPWGSLQLDCLMKTLKELYNKYPDAVATWLNPDPSQKQNLLAPQNAVSSEETNDFKQETLPSKSNESHDHMDDMDDEDDDDHVDSQDSIDSNDSDDVDDTDDSHQSDESHHSDESDELVTDFPTDLPATEVFTPVVPTVDTYDGRGDSVVYGLRSKSKKFRRPDIQYPDATDEDITSHMESEELNGAYKAIPVAQDLNAPSDWDSRGKDSYETSQLDDQSAETHSHKQSRLYKRKANDESNEHSDVIDSQELSKVSREFHSHEFHSHEDMLVVDPKSKEEDKHLKFRISHELDSASSEVN</sequence>
<protein>
    <submittedName>
        <fullName evidence="2">Secreted phosphoprotein 1 variant 6</fullName>
    </submittedName>
    <submittedName>
        <fullName evidence="3">cDNA FLJ54682, highly similar to Osteopontin</fullName>
    </submittedName>
</protein>
<feature type="compositionally biased region" description="Polar residues" evidence="1">
    <location>
        <begin position="63"/>
        <end position="77"/>
    </location>
</feature>
<evidence type="ECO:0000256" key="1">
    <source>
        <dbReference type="SAM" id="MobiDB-lite"/>
    </source>
</evidence>
<name>B7Z351_HUMAN</name>
<dbReference type="OrthoDB" id="9047304at2759"/>
<feature type="region of interest" description="Disordered" evidence="1">
    <location>
        <begin position="63"/>
        <end position="303"/>
    </location>
</feature>